<organism evidence="1 2">
    <name type="scientific">Iris pallida</name>
    <name type="common">Sweet iris</name>
    <dbReference type="NCBI Taxonomy" id="29817"/>
    <lineage>
        <taxon>Eukaryota</taxon>
        <taxon>Viridiplantae</taxon>
        <taxon>Streptophyta</taxon>
        <taxon>Embryophyta</taxon>
        <taxon>Tracheophyta</taxon>
        <taxon>Spermatophyta</taxon>
        <taxon>Magnoliopsida</taxon>
        <taxon>Liliopsida</taxon>
        <taxon>Asparagales</taxon>
        <taxon>Iridaceae</taxon>
        <taxon>Iridoideae</taxon>
        <taxon>Irideae</taxon>
        <taxon>Iris</taxon>
    </lineage>
</organism>
<accession>A0AAX6H7N0</accession>
<gene>
    <name evidence="1" type="ORF">M6B38_324210</name>
</gene>
<dbReference type="AlphaFoldDB" id="A0AAX6H7N0"/>
<reference evidence="1" key="1">
    <citation type="journal article" date="2023" name="GigaByte">
        <title>Genome assembly of the bearded iris, Iris pallida Lam.</title>
        <authorList>
            <person name="Bruccoleri R.E."/>
            <person name="Oakeley E.J."/>
            <person name="Faust A.M.E."/>
            <person name="Altorfer M."/>
            <person name="Dessus-Babus S."/>
            <person name="Burckhardt D."/>
            <person name="Oertli M."/>
            <person name="Naumann U."/>
            <person name="Petersen F."/>
            <person name="Wong J."/>
        </authorList>
    </citation>
    <scope>NUCLEOTIDE SEQUENCE</scope>
    <source>
        <strain evidence="1">GSM-AAB239-AS_SAM_17_03QT</strain>
    </source>
</reference>
<name>A0AAX6H7N0_IRIPA</name>
<evidence type="ECO:0000313" key="1">
    <source>
        <dbReference type="EMBL" id="KAJ6837019.1"/>
    </source>
</evidence>
<dbReference type="Proteomes" id="UP001140949">
    <property type="component" value="Unassembled WGS sequence"/>
</dbReference>
<dbReference type="EMBL" id="JANAVB010011598">
    <property type="protein sequence ID" value="KAJ6837019.1"/>
    <property type="molecule type" value="Genomic_DNA"/>
</dbReference>
<keyword evidence="2" id="KW-1185">Reference proteome</keyword>
<evidence type="ECO:0000313" key="2">
    <source>
        <dbReference type="Proteomes" id="UP001140949"/>
    </source>
</evidence>
<proteinExistence type="predicted"/>
<comment type="caution">
    <text evidence="1">The sequence shown here is derived from an EMBL/GenBank/DDBJ whole genome shotgun (WGS) entry which is preliminary data.</text>
</comment>
<sequence>MKVMKYFISTFVENCLKSQISECTTSRRSVLRLTRGKGFLVIFVLAQTSHFSTLPPHLEISPRLDILFIRLQ</sequence>
<protein>
    <submittedName>
        <fullName evidence="1">Uncharacterized protein</fullName>
    </submittedName>
</protein>
<reference evidence="1" key="2">
    <citation type="submission" date="2023-04" db="EMBL/GenBank/DDBJ databases">
        <authorList>
            <person name="Bruccoleri R.E."/>
            <person name="Oakeley E.J."/>
            <person name="Faust A.-M."/>
            <person name="Dessus-Babus S."/>
            <person name="Altorfer M."/>
            <person name="Burckhardt D."/>
            <person name="Oertli M."/>
            <person name="Naumann U."/>
            <person name="Petersen F."/>
            <person name="Wong J."/>
        </authorList>
    </citation>
    <scope>NUCLEOTIDE SEQUENCE</scope>
    <source>
        <strain evidence="1">GSM-AAB239-AS_SAM_17_03QT</strain>
        <tissue evidence="1">Leaf</tissue>
    </source>
</reference>